<dbReference type="EMBL" id="FZNV01000003">
    <property type="protein sequence ID" value="SNR57793.1"/>
    <property type="molecule type" value="Genomic_DNA"/>
</dbReference>
<dbReference type="Proteomes" id="UP000198337">
    <property type="component" value="Unassembled WGS sequence"/>
</dbReference>
<comment type="caution">
    <text evidence="1">The sequence shown here is derived from an EMBL/GenBank/DDBJ whole genome shotgun (WGS) entry which is preliminary data.</text>
</comment>
<keyword evidence="2" id="KW-1185">Reference proteome</keyword>
<evidence type="ECO:0000313" key="2">
    <source>
        <dbReference type="Proteomes" id="UP000198337"/>
    </source>
</evidence>
<proteinExistence type="predicted"/>
<protein>
    <submittedName>
        <fullName evidence="1">Uncharacterized protein</fullName>
    </submittedName>
</protein>
<name>A0ABY1SIG3_9FLAO</name>
<sequence>MHLGNLSICKLFGHYGFDEAILKHQYTKNKILTYRPKSGFYIMEL</sequence>
<accession>A0ABY1SIG3</accession>
<gene>
    <name evidence="1" type="ORF">SAMN04488009_2579</name>
</gene>
<reference evidence="1 2" key="1">
    <citation type="submission" date="2017-06" db="EMBL/GenBank/DDBJ databases">
        <authorList>
            <person name="Varghese N."/>
            <person name="Submissions S."/>
        </authorList>
    </citation>
    <scope>NUCLEOTIDE SEQUENCE [LARGE SCALE GENOMIC DNA]</scope>
    <source>
        <strain evidence="1 2">DSM 19840</strain>
    </source>
</reference>
<organism evidence="1 2">
    <name type="scientific">Maribacter sedimenticola</name>
    <dbReference type="NCBI Taxonomy" id="228956"/>
    <lineage>
        <taxon>Bacteria</taxon>
        <taxon>Pseudomonadati</taxon>
        <taxon>Bacteroidota</taxon>
        <taxon>Flavobacteriia</taxon>
        <taxon>Flavobacteriales</taxon>
        <taxon>Flavobacteriaceae</taxon>
        <taxon>Maribacter</taxon>
    </lineage>
</organism>
<evidence type="ECO:0000313" key="1">
    <source>
        <dbReference type="EMBL" id="SNR57793.1"/>
    </source>
</evidence>